<accession>A0AAW9R5T8</accession>
<comment type="caution">
    <text evidence="2">The sequence shown here is derived from an EMBL/GenBank/DDBJ whole genome shotgun (WGS) entry which is preliminary data.</text>
</comment>
<name>A0AAW9R5T8_9GAMM</name>
<gene>
    <name evidence="2" type="ORF">WB794_13030</name>
</gene>
<sequence length="83" mass="8673">MAYEPGNLIEAHLVKGLLAQAGIESWVRGEHLVGAIGELPAIGLLAVMVADEDAEQARGVIEDWNHATPIDDAPQGADGSFLA</sequence>
<proteinExistence type="predicted"/>
<feature type="domain" description="DUF2007" evidence="1">
    <location>
        <begin position="3"/>
        <end position="64"/>
    </location>
</feature>
<reference evidence="2 3" key="1">
    <citation type="journal article" date="2016" name="Antonie Van Leeuwenhoek">
        <title>Denitratimonas tolerans gen. nov., sp. nov., a denitrifying bacterium isolated from a bioreactor for tannery wastewater treatment.</title>
        <authorList>
            <person name="Han S.I."/>
            <person name="Kim J.O."/>
            <person name="Lee Y.R."/>
            <person name="Ekpeghere K.I."/>
            <person name="Koh S.C."/>
            <person name="Whang K.S."/>
        </authorList>
    </citation>
    <scope>NUCLEOTIDE SEQUENCE [LARGE SCALE GENOMIC DNA]</scope>
    <source>
        <strain evidence="2 3">KACC 17565</strain>
    </source>
</reference>
<dbReference type="SUPFAM" id="SSF54913">
    <property type="entry name" value="GlnB-like"/>
    <property type="match status" value="1"/>
</dbReference>
<evidence type="ECO:0000313" key="3">
    <source>
        <dbReference type="Proteomes" id="UP001364472"/>
    </source>
</evidence>
<dbReference type="Pfam" id="PF09413">
    <property type="entry name" value="DUF2007"/>
    <property type="match status" value="1"/>
</dbReference>
<dbReference type="InterPro" id="IPR018551">
    <property type="entry name" value="DUF2007"/>
</dbReference>
<dbReference type="Gene3D" id="3.30.70.790">
    <property type="entry name" value="UreE, C-terminal domain"/>
    <property type="match status" value="1"/>
</dbReference>
<evidence type="ECO:0000313" key="2">
    <source>
        <dbReference type="EMBL" id="MEJ1250590.1"/>
    </source>
</evidence>
<dbReference type="InterPro" id="IPR011322">
    <property type="entry name" value="N-reg_PII-like_a/b"/>
</dbReference>
<dbReference type="RefSeq" id="WP_337336293.1">
    <property type="nucleotide sequence ID" value="NZ_JBBDHC010000024.1"/>
</dbReference>
<evidence type="ECO:0000259" key="1">
    <source>
        <dbReference type="Pfam" id="PF09413"/>
    </source>
</evidence>
<dbReference type="Proteomes" id="UP001364472">
    <property type="component" value="Unassembled WGS sequence"/>
</dbReference>
<protein>
    <submittedName>
        <fullName evidence="2">DUF2007 domain-containing protein</fullName>
    </submittedName>
</protein>
<dbReference type="EMBL" id="JBBDHC010000024">
    <property type="protein sequence ID" value="MEJ1250590.1"/>
    <property type="molecule type" value="Genomic_DNA"/>
</dbReference>
<keyword evidence="3" id="KW-1185">Reference proteome</keyword>
<dbReference type="AlphaFoldDB" id="A0AAW9R5T8"/>
<organism evidence="2 3">
    <name type="scientific">Denitratimonas tolerans</name>
    <dbReference type="NCBI Taxonomy" id="1338420"/>
    <lineage>
        <taxon>Bacteria</taxon>
        <taxon>Pseudomonadati</taxon>
        <taxon>Pseudomonadota</taxon>
        <taxon>Gammaproteobacteria</taxon>
        <taxon>Lysobacterales</taxon>
        <taxon>Lysobacteraceae</taxon>
        <taxon>Denitratimonas</taxon>
    </lineage>
</organism>